<dbReference type="FunFam" id="1.10.510.10:FF:000370">
    <property type="entry name" value="cyclin-dependent kinase-like 3 isoform X2"/>
    <property type="match status" value="1"/>
</dbReference>
<dbReference type="Pfam" id="PF00069">
    <property type="entry name" value="Pkinase"/>
    <property type="match status" value="1"/>
</dbReference>
<keyword evidence="5" id="KW-0723">Serine/threonine-protein kinase</keyword>
<accession>A0A6P8PIJ4</accession>
<comment type="catalytic activity">
    <reaction evidence="12">
        <text>L-seryl-[protein] + ATP = O-phospho-L-seryl-[protein] + ADP + H(+)</text>
        <dbReference type="Rhea" id="RHEA:17989"/>
        <dbReference type="Rhea" id="RHEA-COMP:9863"/>
        <dbReference type="Rhea" id="RHEA-COMP:11604"/>
        <dbReference type="ChEBI" id="CHEBI:15378"/>
        <dbReference type="ChEBI" id="CHEBI:29999"/>
        <dbReference type="ChEBI" id="CHEBI:30616"/>
        <dbReference type="ChEBI" id="CHEBI:83421"/>
        <dbReference type="ChEBI" id="CHEBI:456216"/>
        <dbReference type="EC" id="2.7.11.22"/>
    </reaction>
</comment>
<evidence type="ECO:0000313" key="18">
    <source>
        <dbReference type="RefSeq" id="XP_033783678.1"/>
    </source>
</evidence>
<dbReference type="SMART" id="SM00220">
    <property type="entry name" value="S_TKc"/>
    <property type="match status" value="1"/>
</dbReference>
<dbReference type="InterPro" id="IPR000719">
    <property type="entry name" value="Prot_kinase_dom"/>
</dbReference>
<dbReference type="CTD" id="51265"/>
<dbReference type="InterPro" id="IPR017441">
    <property type="entry name" value="Protein_kinase_ATP_BS"/>
</dbReference>
<dbReference type="InterPro" id="IPR050108">
    <property type="entry name" value="CDK"/>
</dbReference>
<keyword evidence="9" id="KW-0418">Kinase</keyword>
<dbReference type="GO" id="GO:0005524">
    <property type="term" value="F:ATP binding"/>
    <property type="evidence" value="ECO:0007669"/>
    <property type="project" value="UniProtKB-UniRule"/>
</dbReference>
<reference evidence="18 19" key="1">
    <citation type="submission" date="2025-04" db="UniProtKB">
        <authorList>
            <consortium name="RefSeq"/>
        </authorList>
    </citation>
    <scope>IDENTIFICATION</scope>
</reference>
<evidence type="ECO:0000256" key="1">
    <source>
        <dbReference type="ARBA" id="ARBA00004496"/>
    </source>
</evidence>
<sequence length="634" mass="72569">MDMYENLGMVGEGSYGVVMKCKHKETGNIVAIKKFFERPEKSINKIAMREINFLKQFRHENLVNLIEVFTWKKRLFLVFEFIDHTVLRELELQPNGLDSKRLKKYLFQIIRGLNYLHRNNIIHRDIKPENILVSQTGIIKLCDFGFARTLAEPGETYTDYVATRWYRAPELLLGDPVYGKPVDIWALGCMTIEMATGKAFLPGSSDLDQLHKIVAKVDKLSPRLQELFESNAVFAGVVLPEVHHPTNARKKYPRLSPLLADIVHSCLQIDPSDRVSATDLQQHDYFTREAFQDKFMQELQAKFFQERKNSTYGKLGENRELDCGKEDKRVFQGNVSQCSIKFPREIEKDKKNKDNKCEMKPKTKGGKSQMKMSEEDEPLELTTSQSQVVLELSQDNNSVGPEITFSVDPGKDSTGMKEDLQIATNMTMPLINTISGNLTASNFGSQLTSTSRLTERPKKRRSPLQALGQVGPNSKPEEGSMIQKHKGKIRGFLSDPLRPFQLWQTSVIKHLAHQSEISPEGFVTGSCMEADGQLEIQTGKSMLLHDRTPQIEKMQLSNRKKPNPSKCERKEIHLPELPLTVQQKELREVEGKQLKVVKKQQKKSEESKIPVLFSMEHIPEKQECPVLKFRFRHS</sequence>
<evidence type="ECO:0000256" key="9">
    <source>
        <dbReference type="ARBA" id="ARBA00022777"/>
    </source>
</evidence>
<keyword evidence="17" id="KW-1185">Reference proteome</keyword>
<dbReference type="PANTHER" id="PTHR24056:SF177">
    <property type="entry name" value="CYCLIN-DEPENDENT KINASE-LIKE 3"/>
    <property type="match status" value="1"/>
</dbReference>
<gene>
    <name evidence="18 19" type="primary">CDKL3</name>
</gene>
<dbReference type="GO" id="GO:0097484">
    <property type="term" value="P:dendrite extension"/>
    <property type="evidence" value="ECO:0007669"/>
    <property type="project" value="TreeGrafter"/>
</dbReference>
<keyword evidence="7" id="KW-0808">Transferase</keyword>
<dbReference type="FunFam" id="3.30.200.20:FF:000049">
    <property type="entry name" value="cyclin-dependent kinase-like 1 isoform X1"/>
    <property type="match status" value="1"/>
</dbReference>
<evidence type="ECO:0000256" key="15">
    <source>
        <dbReference type="SAM" id="MobiDB-lite"/>
    </source>
</evidence>
<dbReference type="SUPFAM" id="SSF56112">
    <property type="entry name" value="Protein kinase-like (PK-like)"/>
    <property type="match status" value="1"/>
</dbReference>
<dbReference type="PROSITE" id="PS00107">
    <property type="entry name" value="PROTEIN_KINASE_ATP"/>
    <property type="match status" value="1"/>
</dbReference>
<comment type="subcellular location">
    <subcellularLocation>
        <location evidence="1">Cytoplasm</location>
    </subcellularLocation>
</comment>
<dbReference type="RefSeq" id="XP_033783678.1">
    <property type="nucleotide sequence ID" value="XM_033927787.1"/>
</dbReference>
<keyword evidence="8 14" id="KW-0547">Nucleotide-binding</keyword>
<evidence type="ECO:0000256" key="12">
    <source>
        <dbReference type="ARBA" id="ARBA00048367"/>
    </source>
</evidence>
<dbReference type="PROSITE" id="PS50011">
    <property type="entry name" value="PROTEIN_KINASE_DOM"/>
    <property type="match status" value="1"/>
</dbReference>
<feature type="region of interest" description="Disordered" evidence="15">
    <location>
        <begin position="444"/>
        <end position="480"/>
    </location>
</feature>
<dbReference type="Proteomes" id="UP000515159">
    <property type="component" value="Chromosome 18"/>
</dbReference>
<evidence type="ECO:0000259" key="16">
    <source>
        <dbReference type="PROSITE" id="PS50011"/>
    </source>
</evidence>
<keyword evidence="4" id="KW-0963">Cytoplasm</keyword>
<feature type="binding site" evidence="14">
    <location>
        <position position="34"/>
    </location>
    <ligand>
        <name>ATP</name>
        <dbReference type="ChEBI" id="CHEBI:30616"/>
    </ligand>
</feature>
<evidence type="ECO:0000313" key="19">
    <source>
        <dbReference type="RefSeq" id="XP_033783679.1"/>
    </source>
</evidence>
<dbReference type="InterPro" id="IPR008271">
    <property type="entry name" value="Ser/Thr_kinase_AS"/>
</dbReference>
<comment type="similarity">
    <text evidence="2">Belongs to the protein kinase superfamily. CMGC Ser/Thr protein kinase family. CDC2/CDKX subfamily.</text>
</comment>
<evidence type="ECO:0000256" key="10">
    <source>
        <dbReference type="ARBA" id="ARBA00022840"/>
    </source>
</evidence>
<feature type="region of interest" description="Disordered" evidence="15">
    <location>
        <begin position="347"/>
        <end position="383"/>
    </location>
</feature>
<dbReference type="Gene3D" id="1.10.510.10">
    <property type="entry name" value="Transferase(Phosphotransferase) domain 1"/>
    <property type="match status" value="1"/>
</dbReference>
<evidence type="ECO:0000256" key="4">
    <source>
        <dbReference type="ARBA" id="ARBA00022490"/>
    </source>
</evidence>
<evidence type="ECO:0000256" key="13">
    <source>
        <dbReference type="ARBA" id="ARBA00068081"/>
    </source>
</evidence>
<dbReference type="AlphaFoldDB" id="A0A6P8PIJ4"/>
<evidence type="ECO:0000313" key="17">
    <source>
        <dbReference type="Proteomes" id="UP000515159"/>
    </source>
</evidence>
<evidence type="ECO:0000256" key="11">
    <source>
        <dbReference type="ARBA" id="ARBA00047811"/>
    </source>
</evidence>
<dbReference type="GO" id="GO:0030517">
    <property type="term" value="P:negative regulation of axon extension"/>
    <property type="evidence" value="ECO:0007669"/>
    <property type="project" value="TreeGrafter"/>
</dbReference>
<protein>
    <recommendedName>
        <fullName evidence="13">Cyclin-dependent kinase-like 3</fullName>
        <ecNumber evidence="3">2.7.11.22</ecNumber>
    </recommendedName>
</protein>
<dbReference type="GO" id="GO:0005737">
    <property type="term" value="C:cytoplasm"/>
    <property type="evidence" value="ECO:0007669"/>
    <property type="project" value="UniProtKB-SubCell"/>
</dbReference>
<dbReference type="GO" id="GO:0004693">
    <property type="term" value="F:cyclin-dependent protein serine/threonine kinase activity"/>
    <property type="evidence" value="ECO:0007669"/>
    <property type="project" value="UniProtKB-EC"/>
</dbReference>
<proteinExistence type="inferred from homology"/>
<comment type="catalytic activity">
    <reaction evidence="11">
        <text>L-threonyl-[protein] + ATP = O-phospho-L-threonyl-[protein] + ADP + H(+)</text>
        <dbReference type="Rhea" id="RHEA:46608"/>
        <dbReference type="Rhea" id="RHEA-COMP:11060"/>
        <dbReference type="Rhea" id="RHEA-COMP:11605"/>
        <dbReference type="ChEBI" id="CHEBI:15378"/>
        <dbReference type="ChEBI" id="CHEBI:30013"/>
        <dbReference type="ChEBI" id="CHEBI:30616"/>
        <dbReference type="ChEBI" id="CHEBI:61977"/>
        <dbReference type="ChEBI" id="CHEBI:456216"/>
        <dbReference type="EC" id="2.7.11.22"/>
    </reaction>
</comment>
<dbReference type="RefSeq" id="XP_033783679.1">
    <property type="nucleotide sequence ID" value="XM_033927788.1"/>
</dbReference>
<dbReference type="GeneID" id="117351913"/>
<feature type="compositionally biased region" description="Basic and acidic residues" evidence="15">
    <location>
        <begin position="347"/>
        <end position="361"/>
    </location>
</feature>
<evidence type="ECO:0000256" key="3">
    <source>
        <dbReference type="ARBA" id="ARBA00012425"/>
    </source>
</evidence>
<name>A0A6P8PIJ4_GEOSA</name>
<evidence type="ECO:0000256" key="6">
    <source>
        <dbReference type="ARBA" id="ARBA00022553"/>
    </source>
</evidence>
<dbReference type="KEGG" id="gsh:117351913"/>
<evidence type="ECO:0000256" key="14">
    <source>
        <dbReference type="PROSITE-ProRule" id="PRU10141"/>
    </source>
</evidence>
<dbReference type="Gene3D" id="3.30.200.20">
    <property type="entry name" value="Phosphorylase Kinase, domain 1"/>
    <property type="match status" value="1"/>
</dbReference>
<dbReference type="GO" id="GO:0050775">
    <property type="term" value="P:positive regulation of dendrite morphogenesis"/>
    <property type="evidence" value="ECO:0007669"/>
    <property type="project" value="TreeGrafter"/>
</dbReference>
<evidence type="ECO:0000256" key="8">
    <source>
        <dbReference type="ARBA" id="ARBA00022741"/>
    </source>
</evidence>
<dbReference type="PANTHER" id="PTHR24056">
    <property type="entry name" value="CELL DIVISION PROTEIN KINASE"/>
    <property type="match status" value="1"/>
</dbReference>
<dbReference type="OrthoDB" id="548217at2759"/>
<keyword evidence="10 14" id="KW-0067">ATP-binding</keyword>
<evidence type="ECO:0000256" key="7">
    <source>
        <dbReference type="ARBA" id="ARBA00022679"/>
    </source>
</evidence>
<organism evidence="17 19">
    <name type="scientific">Geotrypetes seraphini</name>
    <name type="common">Gaboon caecilian</name>
    <name type="synonym">Caecilia seraphini</name>
    <dbReference type="NCBI Taxonomy" id="260995"/>
    <lineage>
        <taxon>Eukaryota</taxon>
        <taxon>Metazoa</taxon>
        <taxon>Chordata</taxon>
        <taxon>Craniata</taxon>
        <taxon>Vertebrata</taxon>
        <taxon>Euteleostomi</taxon>
        <taxon>Amphibia</taxon>
        <taxon>Gymnophiona</taxon>
        <taxon>Geotrypetes</taxon>
    </lineage>
</organism>
<dbReference type="PROSITE" id="PS00108">
    <property type="entry name" value="PROTEIN_KINASE_ST"/>
    <property type="match status" value="1"/>
</dbReference>
<feature type="domain" description="Protein kinase" evidence="16">
    <location>
        <begin position="4"/>
        <end position="286"/>
    </location>
</feature>
<dbReference type="EC" id="2.7.11.22" evidence="3"/>
<dbReference type="GO" id="GO:0005634">
    <property type="term" value="C:nucleus"/>
    <property type="evidence" value="ECO:0007669"/>
    <property type="project" value="TreeGrafter"/>
</dbReference>
<dbReference type="InterPro" id="IPR011009">
    <property type="entry name" value="Kinase-like_dom_sf"/>
</dbReference>
<keyword evidence="6" id="KW-0597">Phosphoprotein</keyword>
<evidence type="ECO:0000256" key="2">
    <source>
        <dbReference type="ARBA" id="ARBA00006485"/>
    </source>
</evidence>
<evidence type="ECO:0000256" key="5">
    <source>
        <dbReference type="ARBA" id="ARBA00022527"/>
    </source>
</evidence>